<dbReference type="GO" id="GO:0006081">
    <property type="term" value="P:aldehyde metabolic process"/>
    <property type="evidence" value="ECO:0007669"/>
    <property type="project" value="InterPro"/>
</dbReference>
<dbReference type="InterPro" id="IPR012394">
    <property type="entry name" value="Aldehyde_DH_NAD(P)"/>
</dbReference>
<dbReference type="InterPro" id="IPR015590">
    <property type="entry name" value="Aldehyde_DH_dom"/>
</dbReference>
<dbReference type="InterPro" id="IPR016162">
    <property type="entry name" value="Ald_DH_N"/>
</dbReference>
<evidence type="ECO:0000259" key="7">
    <source>
        <dbReference type="Pfam" id="PF00171"/>
    </source>
</evidence>
<reference evidence="8 9" key="1">
    <citation type="submission" date="2023-10" db="EMBL/GenBank/DDBJ databases">
        <title>Complete Genome Sequence of Limnobacter thiooxidans CS-K2T, Isolated from freshwater lake sediments in Bavaria, Germany.</title>
        <authorList>
            <person name="Naruki M."/>
            <person name="Watanabe A."/>
            <person name="Warashina T."/>
            <person name="Morita T."/>
            <person name="Arakawa K."/>
        </authorList>
    </citation>
    <scope>NUCLEOTIDE SEQUENCE [LARGE SCALE GENOMIC DNA]</scope>
    <source>
        <strain evidence="8 9">CS-K2</strain>
    </source>
</reference>
<dbReference type="InterPro" id="IPR016163">
    <property type="entry name" value="Ald_DH_C"/>
</dbReference>
<comment type="similarity">
    <text evidence="1 3 6">Belongs to the aldehyde dehydrogenase family.</text>
</comment>
<dbReference type="AlphaFoldDB" id="A0AA86J0Y7"/>
<dbReference type="InterPro" id="IPR029510">
    <property type="entry name" value="Ald_DH_CS_GLU"/>
</dbReference>
<evidence type="ECO:0000256" key="4">
    <source>
        <dbReference type="PIRSR" id="PIRSR036492-1"/>
    </source>
</evidence>
<dbReference type="RefSeq" id="WP_130557347.1">
    <property type="nucleotide sequence ID" value="NZ_AP028947.1"/>
</dbReference>
<organism evidence="8 9">
    <name type="scientific">Limnobacter thiooxidans</name>
    <dbReference type="NCBI Taxonomy" id="131080"/>
    <lineage>
        <taxon>Bacteria</taxon>
        <taxon>Pseudomonadati</taxon>
        <taxon>Pseudomonadota</taxon>
        <taxon>Betaproteobacteria</taxon>
        <taxon>Burkholderiales</taxon>
        <taxon>Burkholderiaceae</taxon>
        <taxon>Limnobacter</taxon>
    </lineage>
</organism>
<sequence>MNLSDTRAMAQAVGINPATGDVLGECPHTPAQAIPEIFKKAREAQAVWARKSFKQRAKHLRLMREYIIENADDLAKTVATSNGKTWFDAMATEVLPCTLACNWYGKNAARVLKSEKREMSSILWIGKRSEVVHEPLGVVGIISPWNYPLSIPFGEIVMGLMAGNAIVLKVAAVTPMVGVAIERIVEAGKLPEGLFHHVVGAGAEESSAFFENGVDKLFFTGSVPAGKDLMAQAAKTLTPLSLELGGKDPMIVLEDADLERAANGAAWAGYQNSGQSCGGVERIYVHESVYDQFVDLLAARTRSLRQGVPNAECTVDVGAMTTAKQRRVVEKQVDEAVAQGARVVAQAQLADNLQGEFYPATVMTHVHHDMVLMREETFGPVLPVMPFKTEEEAVRLANDCTMALSASIWSRNTNRAKALASKVRGGVVAINDHLYTHGMSDLPWGGPGESGIGRTHGPEGLKEMTKPKAINWDYLRARNNLWWYPQDREAYLVIKHALRLGSPRNVFEFLWASLKVMPTMIKRMYFQK</sequence>
<dbReference type="Gene3D" id="3.40.309.10">
    <property type="entry name" value="Aldehyde Dehydrogenase, Chain A, domain 2"/>
    <property type="match status" value="1"/>
</dbReference>
<dbReference type="InterPro" id="IPR016160">
    <property type="entry name" value="Ald_DH_CS_CYS"/>
</dbReference>
<feature type="active site" evidence="4 5">
    <location>
        <position position="243"/>
    </location>
</feature>
<evidence type="ECO:0000313" key="9">
    <source>
        <dbReference type="Proteomes" id="UP001329151"/>
    </source>
</evidence>
<feature type="domain" description="Aldehyde dehydrogenase" evidence="7">
    <location>
        <begin position="15"/>
        <end position="470"/>
    </location>
</feature>
<dbReference type="Pfam" id="PF00171">
    <property type="entry name" value="Aldedh"/>
    <property type="match status" value="1"/>
</dbReference>
<dbReference type="PROSITE" id="PS00687">
    <property type="entry name" value="ALDEHYDE_DEHYDR_GLU"/>
    <property type="match status" value="1"/>
</dbReference>
<dbReference type="GO" id="GO:0016620">
    <property type="term" value="F:oxidoreductase activity, acting on the aldehyde or oxo group of donors, NAD or NADP as acceptor"/>
    <property type="evidence" value="ECO:0007669"/>
    <property type="project" value="InterPro"/>
</dbReference>
<dbReference type="InterPro" id="IPR016161">
    <property type="entry name" value="Ald_DH/histidinol_DH"/>
</dbReference>
<protein>
    <recommendedName>
        <fullName evidence="3">Aldehyde dehydrogenase</fullName>
    </recommendedName>
</protein>
<feature type="active site" evidence="4">
    <location>
        <position position="277"/>
    </location>
</feature>
<dbReference type="Proteomes" id="UP001329151">
    <property type="component" value="Chromosome"/>
</dbReference>
<name>A0AA86J0Y7_9BURK</name>
<evidence type="ECO:0000256" key="3">
    <source>
        <dbReference type="PIRNR" id="PIRNR036492"/>
    </source>
</evidence>
<dbReference type="PIRSF" id="PIRSF036492">
    <property type="entry name" value="ALDH"/>
    <property type="match status" value="1"/>
</dbReference>
<dbReference type="EMBL" id="AP028947">
    <property type="protein sequence ID" value="BET27589.1"/>
    <property type="molecule type" value="Genomic_DNA"/>
</dbReference>
<dbReference type="KEGG" id="lto:RGQ30_30900"/>
<keyword evidence="9" id="KW-1185">Reference proteome</keyword>
<dbReference type="CDD" id="cd07099">
    <property type="entry name" value="ALDH_DDALDH"/>
    <property type="match status" value="1"/>
</dbReference>
<evidence type="ECO:0000256" key="2">
    <source>
        <dbReference type="ARBA" id="ARBA00023002"/>
    </source>
</evidence>
<dbReference type="SUPFAM" id="SSF53720">
    <property type="entry name" value="ALDH-like"/>
    <property type="match status" value="1"/>
</dbReference>
<dbReference type="PANTHER" id="PTHR11699">
    <property type="entry name" value="ALDEHYDE DEHYDROGENASE-RELATED"/>
    <property type="match status" value="1"/>
</dbReference>
<proteinExistence type="inferred from homology"/>
<evidence type="ECO:0000256" key="6">
    <source>
        <dbReference type="RuleBase" id="RU003345"/>
    </source>
</evidence>
<dbReference type="PROSITE" id="PS00070">
    <property type="entry name" value="ALDEHYDE_DEHYDR_CYS"/>
    <property type="match status" value="1"/>
</dbReference>
<evidence type="ECO:0000256" key="1">
    <source>
        <dbReference type="ARBA" id="ARBA00009986"/>
    </source>
</evidence>
<dbReference type="Gene3D" id="3.40.605.10">
    <property type="entry name" value="Aldehyde Dehydrogenase, Chain A, domain 1"/>
    <property type="match status" value="1"/>
</dbReference>
<accession>A0AA86J0Y7</accession>
<gene>
    <name evidence="8" type="ORF">RGQ30_30900</name>
</gene>
<dbReference type="FunFam" id="3.40.309.10:FF:000009">
    <property type="entry name" value="Aldehyde dehydrogenase A"/>
    <property type="match status" value="1"/>
</dbReference>
<evidence type="ECO:0000313" key="8">
    <source>
        <dbReference type="EMBL" id="BET27589.1"/>
    </source>
</evidence>
<keyword evidence="2 3" id="KW-0560">Oxidoreductase</keyword>
<evidence type="ECO:0000256" key="5">
    <source>
        <dbReference type="PROSITE-ProRule" id="PRU10007"/>
    </source>
</evidence>